<feature type="chain" id="PRO_5022017231" description="Exo-alpha-sialidase" evidence="1">
    <location>
        <begin position="33"/>
        <end position="223"/>
    </location>
</feature>
<organism evidence="2 3">
    <name type="scientific">Eiseniibacteriota bacterium</name>
    <dbReference type="NCBI Taxonomy" id="2212470"/>
    <lineage>
        <taxon>Bacteria</taxon>
        <taxon>Candidatus Eiseniibacteriota</taxon>
    </lineage>
</organism>
<dbReference type="EMBL" id="VBPB01000343">
    <property type="protein sequence ID" value="TMQ69081.1"/>
    <property type="molecule type" value="Genomic_DNA"/>
</dbReference>
<accession>A0A538TZT6</accession>
<sequence>MPLAVPALNRSAPRPWALVALATLLAASPAGATEVFFAGDCLEASDALRVGTDTVSYPGGIGIRALVFSNLAPCSALPAVVGSDADEYYGGQVDFELSTDGGVTWGPAHAPITFHVGYHFTGPTGPDTRRFETEMLQLDLSGGTLPYTLAFRESPSHASSGVTTIRAVPGGFMIDSFFDVFTEMSPDGSIWYPAGQTEHLALSSEHATPARALSWGKIKTLYR</sequence>
<name>A0A538TZT6_UNCEI</name>
<dbReference type="Proteomes" id="UP000319771">
    <property type="component" value="Unassembled WGS sequence"/>
</dbReference>
<comment type="caution">
    <text evidence="2">The sequence shown here is derived from an EMBL/GenBank/DDBJ whole genome shotgun (WGS) entry which is preliminary data.</text>
</comment>
<reference evidence="2 3" key="1">
    <citation type="journal article" date="2019" name="Nat. Microbiol.">
        <title>Mediterranean grassland soil C-N compound turnover is dependent on rainfall and depth, and is mediated by genomically divergent microorganisms.</title>
        <authorList>
            <person name="Diamond S."/>
            <person name="Andeer P.F."/>
            <person name="Li Z."/>
            <person name="Crits-Christoph A."/>
            <person name="Burstein D."/>
            <person name="Anantharaman K."/>
            <person name="Lane K.R."/>
            <person name="Thomas B.C."/>
            <person name="Pan C."/>
            <person name="Northen T.R."/>
            <person name="Banfield J.F."/>
        </authorList>
    </citation>
    <scope>NUCLEOTIDE SEQUENCE [LARGE SCALE GENOMIC DNA]</scope>
    <source>
        <strain evidence="2">WS_11</strain>
    </source>
</reference>
<feature type="signal peptide" evidence="1">
    <location>
        <begin position="1"/>
        <end position="32"/>
    </location>
</feature>
<evidence type="ECO:0000313" key="3">
    <source>
        <dbReference type="Proteomes" id="UP000319771"/>
    </source>
</evidence>
<evidence type="ECO:0000256" key="1">
    <source>
        <dbReference type="SAM" id="SignalP"/>
    </source>
</evidence>
<proteinExistence type="predicted"/>
<protein>
    <recommendedName>
        <fullName evidence="4">Exo-alpha-sialidase</fullName>
    </recommendedName>
</protein>
<evidence type="ECO:0000313" key="2">
    <source>
        <dbReference type="EMBL" id="TMQ69081.1"/>
    </source>
</evidence>
<keyword evidence="1" id="KW-0732">Signal</keyword>
<evidence type="ECO:0008006" key="4">
    <source>
        <dbReference type="Google" id="ProtNLM"/>
    </source>
</evidence>
<dbReference type="AlphaFoldDB" id="A0A538TZT6"/>
<gene>
    <name evidence="2" type="ORF">E6K81_15735</name>
</gene>